<keyword evidence="7" id="KW-1185">Reference proteome</keyword>
<comment type="caution">
    <text evidence="6">The sequence shown here is derived from an EMBL/GenBank/DDBJ whole genome shotgun (WGS) entry which is preliminary data.</text>
</comment>
<dbReference type="EMBL" id="BAAAPN010000106">
    <property type="protein sequence ID" value="GAA1776807.1"/>
    <property type="molecule type" value="Genomic_DNA"/>
</dbReference>
<dbReference type="Proteomes" id="UP001501475">
    <property type="component" value="Unassembled WGS sequence"/>
</dbReference>
<protein>
    <recommendedName>
        <fullName evidence="1">D-inositol 3-phosphate glycosyltransferase</fullName>
    </recommendedName>
</protein>
<evidence type="ECO:0000256" key="1">
    <source>
        <dbReference type="ARBA" id="ARBA00021292"/>
    </source>
</evidence>
<dbReference type="InterPro" id="IPR001296">
    <property type="entry name" value="Glyco_trans_1"/>
</dbReference>
<keyword evidence="3" id="KW-0808">Transferase</keyword>
<evidence type="ECO:0000313" key="6">
    <source>
        <dbReference type="EMBL" id="GAA1776807.1"/>
    </source>
</evidence>
<proteinExistence type="predicted"/>
<keyword evidence="2" id="KW-0328">Glycosyltransferase</keyword>
<evidence type="ECO:0000256" key="3">
    <source>
        <dbReference type="ARBA" id="ARBA00022679"/>
    </source>
</evidence>
<dbReference type="InterPro" id="IPR050194">
    <property type="entry name" value="Glycosyltransferase_grp1"/>
</dbReference>
<organism evidence="6 7">
    <name type="scientific">Nostocoides vanveenii</name>
    <dbReference type="NCBI Taxonomy" id="330835"/>
    <lineage>
        <taxon>Bacteria</taxon>
        <taxon>Bacillati</taxon>
        <taxon>Actinomycetota</taxon>
        <taxon>Actinomycetes</taxon>
        <taxon>Micrococcales</taxon>
        <taxon>Intrasporangiaceae</taxon>
        <taxon>Nostocoides</taxon>
    </lineage>
</organism>
<dbReference type="PANTHER" id="PTHR45947">
    <property type="entry name" value="SULFOQUINOVOSYL TRANSFERASE SQD2"/>
    <property type="match status" value="1"/>
</dbReference>
<dbReference type="RefSeq" id="WP_324387695.1">
    <property type="nucleotide sequence ID" value="NZ_BAAAPN010000106.1"/>
</dbReference>
<evidence type="ECO:0000313" key="7">
    <source>
        <dbReference type="Proteomes" id="UP001501475"/>
    </source>
</evidence>
<sequence>MKVALLSDCYPPRLGGIETQVRDLGRALLAQGHEVHVYTATPGIDEHRGRSWEDDEGVHVHRVTMHVPFGVPVNPRAPKLIRGELAEFDIAHVHMGVIAPFAHDLTKLSLDLGLPTAITWHSVLGQGSLTVLRQLGWAREWAQRGATLTAVSSMAADRVRAAVGDPGIEVGVLPNGISIPDWSLARGRRPDDAPVQIVTALRFALRKRILPLIRMLREVRRRVPEEIPFTATVFGNGPYLAPARALTTAEDRTWLNLAGRVARPVLAQTYADSDLYFAPTRLEAFGIAALEARTAGLPVVALRGSGVEDFITNEENGLLAKDDDALVDAAVRLVTDHHLRHRLREHNLTVPPAQGWDSVVQQSLAEYRRAGARG</sequence>
<feature type="domain" description="Glycosyl transferase family 1" evidence="4">
    <location>
        <begin position="193"/>
        <end position="345"/>
    </location>
</feature>
<dbReference type="Pfam" id="PF13439">
    <property type="entry name" value="Glyco_transf_4"/>
    <property type="match status" value="1"/>
</dbReference>
<dbReference type="Gene3D" id="3.40.50.2000">
    <property type="entry name" value="Glycogen Phosphorylase B"/>
    <property type="match status" value="2"/>
</dbReference>
<dbReference type="Pfam" id="PF00534">
    <property type="entry name" value="Glycos_transf_1"/>
    <property type="match status" value="1"/>
</dbReference>
<accession>A0ABP4XEF0</accession>
<dbReference type="CDD" id="cd03801">
    <property type="entry name" value="GT4_PimA-like"/>
    <property type="match status" value="1"/>
</dbReference>
<dbReference type="SUPFAM" id="SSF53756">
    <property type="entry name" value="UDP-Glycosyltransferase/glycogen phosphorylase"/>
    <property type="match status" value="1"/>
</dbReference>
<feature type="domain" description="Glycosyltransferase subfamily 4-like N-terminal" evidence="5">
    <location>
        <begin position="15"/>
        <end position="178"/>
    </location>
</feature>
<evidence type="ECO:0000256" key="2">
    <source>
        <dbReference type="ARBA" id="ARBA00022676"/>
    </source>
</evidence>
<dbReference type="InterPro" id="IPR028098">
    <property type="entry name" value="Glyco_trans_4-like_N"/>
</dbReference>
<evidence type="ECO:0000259" key="5">
    <source>
        <dbReference type="Pfam" id="PF13439"/>
    </source>
</evidence>
<reference evidence="7" key="1">
    <citation type="journal article" date="2019" name="Int. J. Syst. Evol. Microbiol.">
        <title>The Global Catalogue of Microorganisms (GCM) 10K type strain sequencing project: providing services to taxonomists for standard genome sequencing and annotation.</title>
        <authorList>
            <consortium name="The Broad Institute Genomics Platform"/>
            <consortium name="The Broad Institute Genome Sequencing Center for Infectious Disease"/>
            <person name="Wu L."/>
            <person name="Ma J."/>
        </authorList>
    </citation>
    <scope>NUCLEOTIDE SEQUENCE [LARGE SCALE GENOMIC DNA]</scope>
    <source>
        <strain evidence="7">JCM 15591</strain>
    </source>
</reference>
<gene>
    <name evidence="6" type="ORF">GCM10009810_37440</name>
</gene>
<name>A0ABP4XEF0_9MICO</name>
<dbReference type="PANTHER" id="PTHR45947:SF3">
    <property type="entry name" value="SULFOQUINOVOSYL TRANSFERASE SQD2"/>
    <property type="match status" value="1"/>
</dbReference>
<evidence type="ECO:0000259" key="4">
    <source>
        <dbReference type="Pfam" id="PF00534"/>
    </source>
</evidence>